<dbReference type="EMBL" id="MN740394">
    <property type="protein sequence ID" value="QHU04195.1"/>
    <property type="molecule type" value="Genomic_DNA"/>
</dbReference>
<protein>
    <recommendedName>
        <fullName evidence="2">Polysaccharide biosynthesis protein CapD-like domain-containing protein</fullName>
    </recommendedName>
</protein>
<evidence type="ECO:0000256" key="1">
    <source>
        <dbReference type="ARBA" id="ARBA00007430"/>
    </source>
</evidence>
<evidence type="ECO:0000259" key="2">
    <source>
        <dbReference type="Pfam" id="PF02719"/>
    </source>
</evidence>
<organism evidence="3">
    <name type="scientific">viral metagenome</name>
    <dbReference type="NCBI Taxonomy" id="1070528"/>
    <lineage>
        <taxon>unclassified sequences</taxon>
        <taxon>metagenomes</taxon>
        <taxon>organismal metagenomes</taxon>
    </lineage>
</organism>
<accession>A0A6C0JED5</accession>
<sequence>MIENKIILLFGGTGSLGNEFVKRYINNNIIYNYSRDECKHWQMKLDFNHNNNNLQFIIGDVINKHKVEESILRIKPNIIVIASAMKHIDQCEYNTDQSLNTNLLGVKNILDIVELHKNELVGFLETVLFVSSDKACSPINVYGMCKALSETLIIEKSHYIKDFKFVNIRYGNVLNSRGSIIPLLHTIGKDPNKQYFTLTNENMTRFVMTLEQSVDLIEHTILHGKSGDTVVPKLISMKVKDLVEIFSEIYNKPIKNIGLKPGEKLLESLINHSQSGRIEKNKDYTHIKSIFNFKEEIIESILCDYNSKINPLNKDDLKMYLSELKLI</sequence>
<proteinExistence type="inferred from homology"/>
<dbReference type="AlphaFoldDB" id="A0A6C0JED5"/>
<dbReference type="PANTHER" id="PTHR43318">
    <property type="entry name" value="UDP-N-ACETYLGLUCOSAMINE 4,6-DEHYDRATASE"/>
    <property type="match status" value="1"/>
</dbReference>
<comment type="similarity">
    <text evidence="1">Belongs to the polysaccharide synthase family.</text>
</comment>
<dbReference type="InterPro" id="IPR036291">
    <property type="entry name" value="NAD(P)-bd_dom_sf"/>
</dbReference>
<dbReference type="SUPFAM" id="SSF51735">
    <property type="entry name" value="NAD(P)-binding Rossmann-fold domains"/>
    <property type="match status" value="1"/>
</dbReference>
<dbReference type="Pfam" id="PF02719">
    <property type="entry name" value="Polysacc_synt_2"/>
    <property type="match status" value="1"/>
</dbReference>
<dbReference type="InterPro" id="IPR051203">
    <property type="entry name" value="Polysaccharide_Synthase-Rel"/>
</dbReference>
<feature type="domain" description="Polysaccharide biosynthesis protein CapD-like" evidence="2">
    <location>
        <begin position="7"/>
        <end position="287"/>
    </location>
</feature>
<dbReference type="PANTHER" id="PTHR43318:SF2">
    <property type="entry name" value="UDP-N-ACETYLGLUCOSAMINE 4,6-DEHYDRATASE (INVERTING)"/>
    <property type="match status" value="1"/>
</dbReference>
<dbReference type="Gene3D" id="3.40.50.720">
    <property type="entry name" value="NAD(P)-binding Rossmann-like Domain"/>
    <property type="match status" value="1"/>
</dbReference>
<dbReference type="InterPro" id="IPR003869">
    <property type="entry name" value="Polysac_CapD-like"/>
</dbReference>
<name>A0A6C0JED5_9ZZZZ</name>
<reference evidence="3" key="1">
    <citation type="journal article" date="2020" name="Nature">
        <title>Giant virus diversity and host interactions through global metagenomics.</title>
        <authorList>
            <person name="Schulz F."/>
            <person name="Roux S."/>
            <person name="Paez-Espino D."/>
            <person name="Jungbluth S."/>
            <person name="Walsh D.A."/>
            <person name="Denef V.J."/>
            <person name="McMahon K.D."/>
            <person name="Konstantinidis K.T."/>
            <person name="Eloe-Fadrosh E.A."/>
            <person name="Kyrpides N.C."/>
            <person name="Woyke T."/>
        </authorList>
    </citation>
    <scope>NUCLEOTIDE SEQUENCE</scope>
    <source>
        <strain evidence="3">GVMAG-M-3300027708-39</strain>
    </source>
</reference>
<evidence type="ECO:0000313" key="3">
    <source>
        <dbReference type="EMBL" id="QHU04195.1"/>
    </source>
</evidence>